<dbReference type="EMBL" id="MT143800">
    <property type="protein sequence ID" value="QJB02682.1"/>
    <property type="molecule type" value="Genomic_DNA"/>
</dbReference>
<evidence type="ECO:0000256" key="1">
    <source>
        <dbReference type="SAM" id="Coils"/>
    </source>
</evidence>
<dbReference type="AlphaFoldDB" id="A0A6M3MD13"/>
<sequence>MTRSPLLAIKALNELMLSLTNYGYHPILKYNLKNKVMTLQCEMKEADIENLEKQLTTFMEK</sequence>
<keyword evidence="1" id="KW-0175">Coiled coil</keyword>
<proteinExistence type="predicted"/>
<protein>
    <submittedName>
        <fullName evidence="2">Uncharacterized protein</fullName>
    </submittedName>
</protein>
<feature type="coiled-coil region" evidence="1">
    <location>
        <begin position="34"/>
        <end position="61"/>
    </location>
</feature>
<evidence type="ECO:0000313" key="2">
    <source>
        <dbReference type="EMBL" id="QJB02682.1"/>
    </source>
</evidence>
<organism evidence="2">
    <name type="scientific">viral metagenome</name>
    <dbReference type="NCBI Taxonomy" id="1070528"/>
    <lineage>
        <taxon>unclassified sequences</taxon>
        <taxon>metagenomes</taxon>
        <taxon>organismal metagenomes</taxon>
    </lineage>
</organism>
<name>A0A6M3MD13_9ZZZZ</name>
<reference evidence="2" key="1">
    <citation type="submission" date="2020-03" db="EMBL/GenBank/DDBJ databases">
        <title>The deep terrestrial virosphere.</title>
        <authorList>
            <person name="Holmfeldt K."/>
            <person name="Nilsson E."/>
            <person name="Simone D."/>
            <person name="Lopez-Fernandez M."/>
            <person name="Wu X."/>
            <person name="de Brujin I."/>
            <person name="Lundin D."/>
            <person name="Andersson A."/>
            <person name="Bertilsson S."/>
            <person name="Dopson M."/>
        </authorList>
    </citation>
    <scope>NUCLEOTIDE SEQUENCE</scope>
    <source>
        <strain evidence="2">MM171B01093</strain>
    </source>
</reference>
<accession>A0A6M3MD13</accession>
<gene>
    <name evidence="2" type="ORF">MM171B01093_0016</name>
</gene>